<dbReference type="AlphaFoldDB" id="A0A7K1Y8A9"/>
<dbReference type="PANTHER" id="PTHR30329:SF21">
    <property type="entry name" value="LIPOPROTEIN YIAD-RELATED"/>
    <property type="match status" value="1"/>
</dbReference>
<gene>
    <name evidence="6" type="ORF">GS399_07595</name>
</gene>
<dbReference type="PRINTS" id="PR01021">
    <property type="entry name" value="OMPADOMAIN"/>
</dbReference>
<proteinExistence type="predicted"/>
<comment type="caution">
    <text evidence="6">The sequence shown here is derived from an EMBL/GenBank/DDBJ whole genome shotgun (WGS) entry which is preliminary data.</text>
</comment>
<keyword evidence="7" id="KW-1185">Reference proteome</keyword>
<dbReference type="InterPro" id="IPR011990">
    <property type="entry name" value="TPR-like_helical_dom_sf"/>
</dbReference>
<keyword evidence="3" id="KW-0998">Cell outer membrane</keyword>
<sequence length="660" mass="74206">MTKRKLALVFTACFVIYFFPQNIFSDSIEKANKYFEKYDYKFALQIYEKIYAKKPNLSVAEKIADCYRFINDSEKAEQAYAKVLTFPGFDPINYKHYADALKQNGKYTEAKQSYLKFLGFVPSQSKEILKMANACDAAKTISENPREDVKIENAQNLNSDNSDFSPVVSGQSLFFVSDRWFAQSSDNKDKKDVYGWTGNPYLKLYQTTASGEIGAITPMPPPVNDKYHNGPAIFTAKGDTVYFTRTEMIPKKDRSGRLSVGKNAIYMAFKQGSDFSEPKIIIGNGRDYSVQHPAISPDGSILYFSSDMPGGLGGTDIYASRKNKNGGWDKPKNCGSNINTAQDEAFPVVKKDGTFYFSTKGNVGMGGLDLFTAKGSYDKFDVAENMKAPFNSPKDDFGIWFNDDNSGYISSNRNGGKGLDDIYRFSIAPKTPVFAIEGLVVEKESGQPMAQVNISLINKTNGKEEKLISDAAGKFHFNLEPGMDYVVRGDRDKYYSRQEGKVSTKNLKESTVFEIKFELERAKDEFLVRLDNIYYDFDKYNIRKDARPELDKVVAFMSSMPENVKIQLRSHTDSRGPAIYNQWLSQKRAESAVDYLKRSGSDHERIAAIGLGEMELVNGCRDGAKCSSAEHQLNRRTEFKIIRVKPTEAAVNPVAISRNN</sequence>
<dbReference type="Gene3D" id="3.30.1330.60">
    <property type="entry name" value="OmpA-like domain"/>
    <property type="match status" value="1"/>
</dbReference>
<evidence type="ECO:0000256" key="1">
    <source>
        <dbReference type="ARBA" id="ARBA00004442"/>
    </source>
</evidence>
<evidence type="ECO:0000256" key="2">
    <source>
        <dbReference type="ARBA" id="ARBA00023136"/>
    </source>
</evidence>
<reference evidence="6 7" key="1">
    <citation type="submission" date="2019-11" db="EMBL/GenBank/DDBJ databases">
        <title>Pedobacter sp. HMF7647 Genome sequencing and assembly.</title>
        <authorList>
            <person name="Kang H."/>
            <person name="Kim H."/>
            <person name="Joh K."/>
        </authorList>
    </citation>
    <scope>NUCLEOTIDE SEQUENCE [LARGE SCALE GENOMIC DNA]</scope>
    <source>
        <strain evidence="6 7">HMF7647</strain>
    </source>
</reference>
<evidence type="ECO:0000313" key="7">
    <source>
        <dbReference type="Proteomes" id="UP000466586"/>
    </source>
</evidence>
<dbReference type="Pfam" id="PF07676">
    <property type="entry name" value="PD40"/>
    <property type="match status" value="1"/>
</dbReference>
<dbReference type="Gene3D" id="2.60.40.1120">
    <property type="entry name" value="Carboxypeptidase-like, regulatory domain"/>
    <property type="match status" value="1"/>
</dbReference>
<evidence type="ECO:0000313" key="6">
    <source>
        <dbReference type="EMBL" id="MXV50834.1"/>
    </source>
</evidence>
<dbReference type="PROSITE" id="PS51123">
    <property type="entry name" value="OMPA_2"/>
    <property type="match status" value="1"/>
</dbReference>
<dbReference type="PANTHER" id="PTHR30329">
    <property type="entry name" value="STATOR ELEMENT OF FLAGELLAR MOTOR COMPLEX"/>
    <property type="match status" value="1"/>
</dbReference>
<dbReference type="InterPro" id="IPR006664">
    <property type="entry name" value="OMP_bac"/>
</dbReference>
<dbReference type="InterPro" id="IPR011659">
    <property type="entry name" value="WD40"/>
</dbReference>
<dbReference type="SUPFAM" id="SSF103088">
    <property type="entry name" value="OmpA-like"/>
    <property type="match status" value="1"/>
</dbReference>
<keyword evidence="2 4" id="KW-0472">Membrane</keyword>
<name>A0A7K1Y8A9_9SPHI</name>
<dbReference type="Pfam" id="PF00691">
    <property type="entry name" value="OmpA"/>
    <property type="match status" value="1"/>
</dbReference>
<dbReference type="RefSeq" id="WP_160844022.1">
    <property type="nucleotide sequence ID" value="NZ_WVHT01000003.1"/>
</dbReference>
<dbReference type="SUPFAM" id="SSF82171">
    <property type="entry name" value="DPP6 N-terminal domain-like"/>
    <property type="match status" value="1"/>
</dbReference>
<dbReference type="InterPro" id="IPR050330">
    <property type="entry name" value="Bact_OuterMem_StrucFunc"/>
</dbReference>
<accession>A0A7K1Y8A9</accession>
<organism evidence="6 7">
    <name type="scientific">Hufsiella arboris</name>
    <dbReference type="NCBI Taxonomy" id="2695275"/>
    <lineage>
        <taxon>Bacteria</taxon>
        <taxon>Pseudomonadati</taxon>
        <taxon>Bacteroidota</taxon>
        <taxon>Sphingobacteriia</taxon>
        <taxon>Sphingobacteriales</taxon>
        <taxon>Sphingobacteriaceae</taxon>
        <taxon>Hufsiella</taxon>
    </lineage>
</organism>
<evidence type="ECO:0000256" key="3">
    <source>
        <dbReference type="ARBA" id="ARBA00023237"/>
    </source>
</evidence>
<evidence type="ECO:0000259" key="5">
    <source>
        <dbReference type="PROSITE" id="PS51123"/>
    </source>
</evidence>
<dbReference type="InterPro" id="IPR006665">
    <property type="entry name" value="OmpA-like"/>
</dbReference>
<dbReference type="GO" id="GO:0009279">
    <property type="term" value="C:cell outer membrane"/>
    <property type="evidence" value="ECO:0007669"/>
    <property type="project" value="UniProtKB-SubCell"/>
</dbReference>
<feature type="domain" description="OmpA-like" evidence="5">
    <location>
        <begin position="522"/>
        <end position="645"/>
    </location>
</feature>
<dbReference type="CDD" id="cd07185">
    <property type="entry name" value="OmpA_C-like"/>
    <property type="match status" value="1"/>
</dbReference>
<evidence type="ECO:0000256" key="4">
    <source>
        <dbReference type="PROSITE-ProRule" id="PRU00473"/>
    </source>
</evidence>
<dbReference type="SUPFAM" id="SSF49464">
    <property type="entry name" value="Carboxypeptidase regulatory domain-like"/>
    <property type="match status" value="1"/>
</dbReference>
<comment type="subcellular location">
    <subcellularLocation>
        <location evidence="1">Cell outer membrane</location>
    </subcellularLocation>
</comment>
<protein>
    <submittedName>
        <fullName evidence="6">OmpA family protein</fullName>
    </submittedName>
</protein>
<dbReference type="Gene3D" id="1.25.40.10">
    <property type="entry name" value="Tetratricopeptide repeat domain"/>
    <property type="match status" value="1"/>
</dbReference>
<dbReference type="InterPro" id="IPR008969">
    <property type="entry name" value="CarboxyPept-like_regulatory"/>
</dbReference>
<dbReference type="InterPro" id="IPR036737">
    <property type="entry name" value="OmpA-like_sf"/>
</dbReference>
<dbReference type="Pfam" id="PF13620">
    <property type="entry name" value="CarboxypepD_reg"/>
    <property type="match status" value="1"/>
</dbReference>
<dbReference type="EMBL" id="WVHT01000003">
    <property type="protein sequence ID" value="MXV50834.1"/>
    <property type="molecule type" value="Genomic_DNA"/>
</dbReference>
<dbReference type="SUPFAM" id="SSF48452">
    <property type="entry name" value="TPR-like"/>
    <property type="match status" value="1"/>
</dbReference>
<dbReference type="Proteomes" id="UP000466586">
    <property type="component" value="Unassembled WGS sequence"/>
</dbReference>